<evidence type="ECO:0000313" key="3">
    <source>
        <dbReference type="Proteomes" id="UP000218505"/>
    </source>
</evidence>
<dbReference type="NCBIfam" id="TIGR01764">
    <property type="entry name" value="excise"/>
    <property type="match status" value="1"/>
</dbReference>
<reference evidence="2" key="1">
    <citation type="submission" date="2017-09" db="EMBL/GenBank/DDBJ databases">
        <title>Complete Genome Sequence of ansamitocin-producing Bacterium Actinosynnema pretiosum X47.</title>
        <authorList>
            <person name="Cao G."/>
            <person name="Zong G."/>
            <person name="Zhong C."/>
            <person name="Fu J."/>
        </authorList>
    </citation>
    <scope>NUCLEOTIDE SEQUENCE [LARGE SCALE GENOMIC DNA]</scope>
    <source>
        <strain evidence="2">X47</strain>
    </source>
</reference>
<dbReference type="Pfam" id="PF12728">
    <property type="entry name" value="HTH_17"/>
    <property type="match status" value="1"/>
</dbReference>
<dbReference type="InterPro" id="IPR041657">
    <property type="entry name" value="HTH_17"/>
</dbReference>
<evidence type="ECO:0000313" key="2">
    <source>
        <dbReference type="EMBL" id="ATE53601.1"/>
    </source>
</evidence>
<sequence>MSRPTQAQTGVRSTTVLLSPKWYTVSQVAALLGYGLSKTKALVANGKIQSIKDGGSRRVMPEWVDDYIQRVTGTA</sequence>
<accession>A0A290Z3I3</accession>
<dbReference type="EMBL" id="CP023445">
    <property type="protein sequence ID" value="ATE53601.1"/>
    <property type="molecule type" value="Genomic_DNA"/>
</dbReference>
<keyword evidence="2" id="KW-0238">DNA-binding</keyword>
<name>A0A290Z3I3_9PSEU</name>
<protein>
    <submittedName>
        <fullName evidence="2">DNA-binding protein</fullName>
    </submittedName>
</protein>
<feature type="domain" description="Helix-turn-helix" evidence="1">
    <location>
        <begin position="22"/>
        <end position="70"/>
    </location>
</feature>
<dbReference type="GO" id="GO:0003677">
    <property type="term" value="F:DNA binding"/>
    <property type="evidence" value="ECO:0007669"/>
    <property type="project" value="UniProtKB-KW"/>
</dbReference>
<dbReference type="InterPro" id="IPR010093">
    <property type="entry name" value="SinI_DNA-bd"/>
</dbReference>
<dbReference type="AlphaFoldDB" id="A0A290Z3I3"/>
<keyword evidence="3" id="KW-1185">Reference proteome</keyword>
<organism evidence="2 3">
    <name type="scientific">Actinosynnema pretiosum</name>
    <dbReference type="NCBI Taxonomy" id="42197"/>
    <lineage>
        <taxon>Bacteria</taxon>
        <taxon>Bacillati</taxon>
        <taxon>Actinomycetota</taxon>
        <taxon>Actinomycetes</taxon>
        <taxon>Pseudonocardiales</taxon>
        <taxon>Pseudonocardiaceae</taxon>
        <taxon>Actinosynnema</taxon>
    </lineage>
</organism>
<evidence type="ECO:0000259" key="1">
    <source>
        <dbReference type="Pfam" id="PF12728"/>
    </source>
</evidence>
<gene>
    <name evidence="2" type="ORF">CNX65_10110</name>
</gene>
<proteinExistence type="predicted"/>
<dbReference type="Proteomes" id="UP000218505">
    <property type="component" value="Chromosome"/>
</dbReference>
<dbReference type="KEGG" id="apre:CNX65_10110"/>